<feature type="compositionally biased region" description="Polar residues" evidence="5">
    <location>
        <begin position="598"/>
        <end position="625"/>
    </location>
</feature>
<feature type="transmembrane region" description="Helical" evidence="6">
    <location>
        <begin position="102"/>
        <end position="121"/>
    </location>
</feature>
<evidence type="ECO:0000313" key="9">
    <source>
        <dbReference type="Proteomes" id="UP001345827"/>
    </source>
</evidence>
<sequence length="779" mass="84572">MSKERHGLTVTIPPHHSQQRPDELPHSMEKGAENQAKHPGPPPGGPPGPPGGWLCQRMSRSQEILFNIMVAFLQLIPQSTLTTVFPVSGDIAKSFEITNTSVLPWLVAAYASSFGTFILVGGRLGDIFGHKTMVLIGYSFLGFWSVIVGLSHYAGYEVFFIARAFQGIGSSLMVPNGLALLGRTYPPGSKQKVFSFTIFGLCAPVGAYLGMIFGALFTKFATWHWSFYTLAIVCGLLAICAQLVLISPPPTPKQMRPVKEKLRDMDWLGALTGVGGLICVQVSLVSAPAAGWSTQYIFMLLVIGVLLIAFFIITELKIAEQPLVPFRMLKAEVGFVLGAVACGWATFGIWTWFLWKYLLNIKHDSPLGAAVRVVPIVPVALVASILTAWMMRKCRPSWTLFWALVAFTLGPLLLAIDADLDRTSYWSWTFCSLLIMPLGMDMSMPAATFIMSNFFPPQQQGIAGSLISTTINYSISLGLGLAATVEVHVNNHGHDPMAGIRGGWFMGVGLGGLGVLICVAFVVRSVFYPTPQLPKGPPGPPPTAGGPPPMHMTPQTSPTRGTRTDTVSSFATTMVAESVGALSPKNLDIEAFKSFNFDTPTVRSPKTPAQTSPGMTTDTHQSSPSWPGHGSYPVRSSSKPKNTPKKNAHQHSDSTTPLRSRANSQTHLAGHPAQTPTSPLPHTIPLPTELETAYRGRGSWESEDDVPDREEFWPPKSQVPSPSRQFHAHAQSFPSHGKDVDGFDMNNRPAMPRTMMGDESRRTTLCGLDQYIADRGIPI</sequence>
<evidence type="ECO:0000259" key="7">
    <source>
        <dbReference type="PROSITE" id="PS50850"/>
    </source>
</evidence>
<dbReference type="InterPro" id="IPR020846">
    <property type="entry name" value="MFS_dom"/>
</dbReference>
<evidence type="ECO:0000313" key="8">
    <source>
        <dbReference type="EMBL" id="KAK5531773.1"/>
    </source>
</evidence>
<feature type="compositionally biased region" description="Basic and acidic residues" evidence="5">
    <location>
        <begin position="19"/>
        <end position="36"/>
    </location>
</feature>
<feature type="region of interest" description="Disordered" evidence="5">
    <location>
        <begin position="1"/>
        <end position="53"/>
    </location>
</feature>
<dbReference type="PROSITE" id="PS50850">
    <property type="entry name" value="MFS"/>
    <property type="match status" value="1"/>
</dbReference>
<feature type="compositionally biased region" description="Polar residues" evidence="5">
    <location>
        <begin position="653"/>
        <end position="667"/>
    </location>
</feature>
<name>A0AAV9PZG9_9PEZI</name>
<feature type="transmembrane region" description="Helical" evidence="6">
    <location>
        <begin position="133"/>
        <end position="154"/>
    </location>
</feature>
<dbReference type="Proteomes" id="UP001345827">
    <property type="component" value="Unassembled WGS sequence"/>
</dbReference>
<evidence type="ECO:0000256" key="4">
    <source>
        <dbReference type="ARBA" id="ARBA00023136"/>
    </source>
</evidence>
<feature type="compositionally biased region" description="Polar residues" evidence="5">
    <location>
        <begin position="553"/>
        <end position="565"/>
    </location>
</feature>
<evidence type="ECO:0000256" key="2">
    <source>
        <dbReference type="ARBA" id="ARBA00022692"/>
    </source>
</evidence>
<feature type="domain" description="Major facilitator superfamily (MFS) profile" evidence="7">
    <location>
        <begin position="63"/>
        <end position="532"/>
    </location>
</feature>
<feature type="transmembrane region" description="Helical" evidence="6">
    <location>
        <begin position="333"/>
        <end position="355"/>
    </location>
</feature>
<comment type="subcellular location">
    <subcellularLocation>
        <location evidence="1">Membrane</location>
        <topology evidence="1">Multi-pass membrane protein</topology>
    </subcellularLocation>
</comment>
<dbReference type="GO" id="GO:0022857">
    <property type="term" value="F:transmembrane transporter activity"/>
    <property type="evidence" value="ECO:0007669"/>
    <property type="project" value="InterPro"/>
</dbReference>
<feature type="region of interest" description="Disordered" evidence="5">
    <location>
        <begin position="531"/>
        <end position="565"/>
    </location>
</feature>
<evidence type="ECO:0000256" key="3">
    <source>
        <dbReference type="ARBA" id="ARBA00022989"/>
    </source>
</evidence>
<keyword evidence="4 6" id="KW-0472">Membrane</keyword>
<dbReference type="InterPro" id="IPR036259">
    <property type="entry name" value="MFS_trans_sf"/>
</dbReference>
<evidence type="ECO:0000256" key="6">
    <source>
        <dbReference type="SAM" id="Phobius"/>
    </source>
</evidence>
<feature type="transmembrane region" description="Helical" evidence="6">
    <location>
        <begin position="367"/>
        <end position="388"/>
    </location>
</feature>
<keyword evidence="3 6" id="KW-1133">Transmembrane helix</keyword>
<dbReference type="GO" id="GO:0016020">
    <property type="term" value="C:membrane"/>
    <property type="evidence" value="ECO:0007669"/>
    <property type="project" value="UniProtKB-SubCell"/>
</dbReference>
<feature type="transmembrane region" description="Helical" evidence="6">
    <location>
        <begin position="267"/>
        <end position="290"/>
    </location>
</feature>
<dbReference type="Gene3D" id="1.20.1720.10">
    <property type="entry name" value="Multidrug resistance protein D"/>
    <property type="match status" value="1"/>
</dbReference>
<dbReference type="Gene3D" id="1.20.1250.20">
    <property type="entry name" value="MFS general substrate transporter like domains"/>
    <property type="match status" value="1"/>
</dbReference>
<evidence type="ECO:0000256" key="5">
    <source>
        <dbReference type="SAM" id="MobiDB-lite"/>
    </source>
</evidence>
<evidence type="ECO:0000256" key="1">
    <source>
        <dbReference type="ARBA" id="ARBA00004141"/>
    </source>
</evidence>
<dbReference type="InterPro" id="IPR011701">
    <property type="entry name" value="MFS"/>
</dbReference>
<protein>
    <submittedName>
        <fullName evidence="8">Multidrug-resistance type transporter aminotriazole resistance</fullName>
    </submittedName>
</protein>
<reference evidence="8 9" key="1">
    <citation type="submission" date="2023-06" db="EMBL/GenBank/DDBJ databases">
        <title>Black Yeasts Isolated from many extreme environments.</title>
        <authorList>
            <person name="Coleine C."/>
            <person name="Stajich J.E."/>
            <person name="Selbmann L."/>
        </authorList>
    </citation>
    <scope>NUCLEOTIDE SEQUENCE [LARGE SCALE GENOMIC DNA]</scope>
    <source>
        <strain evidence="8 9">CCFEE 5887</strain>
    </source>
</reference>
<feature type="transmembrane region" description="Helical" evidence="6">
    <location>
        <begin position="193"/>
        <end position="217"/>
    </location>
</feature>
<feature type="transmembrane region" description="Helical" evidence="6">
    <location>
        <begin position="296"/>
        <end position="313"/>
    </location>
</feature>
<feature type="transmembrane region" description="Helical" evidence="6">
    <location>
        <begin position="503"/>
        <end position="523"/>
    </location>
</feature>
<feature type="region of interest" description="Disordered" evidence="5">
    <location>
        <begin position="598"/>
        <end position="747"/>
    </location>
</feature>
<feature type="transmembrane region" description="Helical" evidence="6">
    <location>
        <begin position="160"/>
        <end position="181"/>
    </location>
</feature>
<keyword evidence="2 6" id="KW-0812">Transmembrane</keyword>
<accession>A0AAV9PZG9</accession>
<dbReference type="PANTHER" id="PTHR42718">
    <property type="entry name" value="MAJOR FACILITATOR SUPERFAMILY MULTIDRUG TRANSPORTER MFSC"/>
    <property type="match status" value="1"/>
</dbReference>
<proteinExistence type="predicted"/>
<feature type="transmembrane region" description="Helical" evidence="6">
    <location>
        <begin position="400"/>
        <end position="420"/>
    </location>
</feature>
<dbReference type="Pfam" id="PF07690">
    <property type="entry name" value="MFS_1"/>
    <property type="match status" value="1"/>
</dbReference>
<feature type="transmembrane region" description="Helical" evidence="6">
    <location>
        <begin position="462"/>
        <end position="483"/>
    </location>
</feature>
<feature type="compositionally biased region" description="Pro residues" evidence="5">
    <location>
        <begin position="39"/>
        <end position="50"/>
    </location>
</feature>
<feature type="compositionally biased region" description="Pro residues" evidence="5">
    <location>
        <begin position="531"/>
        <end position="551"/>
    </location>
</feature>
<organism evidence="8 9">
    <name type="scientific">Vermiconidia calcicola</name>
    <dbReference type="NCBI Taxonomy" id="1690605"/>
    <lineage>
        <taxon>Eukaryota</taxon>
        <taxon>Fungi</taxon>
        <taxon>Dikarya</taxon>
        <taxon>Ascomycota</taxon>
        <taxon>Pezizomycotina</taxon>
        <taxon>Dothideomycetes</taxon>
        <taxon>Dothideomycetidae</taxon>
        <taxon>Mycosphaerellales</taxon>
        <taxon>Extremaceae</taxon>
        <taxon>Vermiconidia</taxon>
    </lineage>
</organism>
<dbReference type="PANTHER" id="PTHR42718:SF41">
    <property type="entry name" value="MFS TRANSPORTER OF UNKOWN SPECIFICITY (AFU_ORTHOLOGUE AFUA_5G09940)-RELATED"/>
    <property type="match status" value="1"/>
</dbReference>
<feature type="transmembrane region" description="Helical" evidence="6">
    <location>
        <begin position="426"/>
        <end position="450"/>
    </location>
</feature>
<dbReference type="SUPFAM" id="SSF103473">
    <property type="entry name" value="MFS general substrate transporter"/>
    <property type="match status" value="2"/>
</dbReference>
<keyword evidence="9" id="KW-1185">Reference proteome</keyword>
<dbReference type="EMBL" id="JAXLQG010000016">
    <property type="protein sequence ID" value="KAK5531773.1"/>
    <property type="molecule type" value="Genomic_DNA"/>
</dbReference>
<comment type="caution">
    <text evidence="8">The sequence shown here is derived from an EMBL/GenBank/DDBJ whole genome shotgun (WGS) entry which is preliminary data.</text>
</comment>
<gene>
    <name evidence="8" type="primary">ATR1_2</name>
    <name evidence="8" type="ORF">LTR25_008103</name>
</gene>
<feature type="transmembrane region" description="Helical" evidence="6">
    <location>
        <begin position="223"/>
        <end position="246"/>
    </location>
</feature>
<feature type="transmembrane region" description="Helical" evidence="6">
    <location>
        <begin position="64"/>
        <end position="82"/>
    </location>
</feature>
<dbReference type="AlphaFoldDB" id="A0AAV9PZG9"/>